<protein>
    <submittedName>
        <fullName evidence="2">Uncharacterized protein</fullName>
    </submittedName>
</protein>
<sequence length="51" mass="4959">MKNLLIDAAGVAGLGCLAAGVYVQYGTGPSLIVGGALLLAFALRAAAGRRG</sequence>
<keyword evidence="1" id="KW-0472">Membrane</keyword>
<evidence type="ECO:0000313" key="2">
    <source>
        <dbReference type="EMBL" id="XBP00041.1"/>
    </source>
</evidence>
<gene>
    <name evidence="2" type="ORF">ABFG95_06070</name>
</gene>
<keyword evidence="1" id="KW-0812">Transmembrane</keyword>
<dbReference type="KEGG" id="achh:ABFG95_06070"/>
<dbReference type="EMBL" id="CP157584">
    <property type="protein sequence ID" value="XBP00041.1"/>
    <property type="molecule type" value="Genomic_DNA"/>
</dbReference>
<proteinExistence type="predicted"/>
<organism evidence="2">
    <name type="scientific">Achromobacter sp. HNDS-1</name>
    <dbReference type="NCBI Taxonomy" id="3151598"/>
    <lineage>
        <taxon>Bacteria</taxon>
        <taxon>Pseudomonadati</taxon>
        <taxon>Pseudomonadota</taxon>
        <taxon>Betaproteobacteria</taxon>
        <taxon>Burkholderiales</taxon>
        <taxon>Alcaligenaceae</taxon>
        <taxon>Achromobacter</taxon>
    </lineage>
</organism>
<keyword evidence="1" id="KW-1133">Transmembrane helix</keyword>
<name>A0AAU7LDS0_9BURK</name>
<dbReference type="RefSeq" id="WP_162838313.1">
    <property type="nucleotide sequence ID" value="NZ_CP157584.1"/>
</dbReference>
<feature type="transmembrane region" description="Helical" evidence="1">
    <location>
        <begin position="28"/>
        <end position="47"/>
    </location>
</feature>
<reference evidence="2" key="1">
    <citation type="submission" date="2024-05" db="EMBL/GenBank/DDBJ databases">
        <title>Transcriptome analysis of the degradation process of organic nitrogen by two heterotrophic nitrifying and aerobic denitrifying bacteria, Achromobacter sp. HNDS-1 and Enterobacter sp. HNDS-6.</title>
        <authorList>
            <person name="Huang Y."/>
        </authorList>
    </citation>
    <scope>NUCLEOTIDE SEQUENCE</scope>
    <source>
        <strain evidence="2">HNDS-1</strain>
    </source>
</reference>
<evidence type="ECO:0000256" key="1">
    <source>
        <dbReference type="SAM" id="Phobius"/>
    </source>
</evidence>
<dbReference type="AlphaFoldDB" id="A0AAU7LDS0"/>
<accession>A0AAU7LDS0</accession>